<sequence length="994" mass="106709">MVVRTLAMVMDASKRVEQPNAVSVLPDEIFEAIFSHLTALEKARVAGVCRLFRDIAYRPRLWRSLDTWGLGWDRKVAATISSRCTDLEELTARGAVAALSCIHLKARKLRKLHLDSCADLMDAALGVLIGRHEGLTSVHLDGAAFLTNESIEVIALACPLLESLRVGGFKDCVDKEALTVLFEGCPKLAELSLTDCQMVDEGGLAAATQLQLLSLAGCKVSSWAIAAEVLHKLPNLVGIDVSRTEIWTTNASYLLFNSQSLSILIALDCRCVNDAFISSRLLSLCPRKLAVFILDGDLTRSLACVRSPPNGVAQAAAEVPPQNSPTKPGAKLPAETIPLRSTQTPHLLPMVQTRAQALVTSIADLPSLVSPSSSPLKCTEPGPPVGKSVWEAEEGNDDAVLTSAQRRAADWVECALVHGLQRAAEKKAELERFWLQNGTRALVALLQSEQASVQEKAAVTLADLAIDEADTVTAHVDRSTSIYKEGAIGPLLRLARRPVDSLQGEAMKALGNLCVNKHAAELVVQSGGIGAFLRAANSANKWVAEEAAGALWNLSMNDSLKDRIAAAGVLDALVGLLSRWPKDAEVVQERVAGALANMANHEATSFSMVNGPCLGVLNRLLRTSSHEGLQEQIVRVLANLAAQGDCNTSNNVAIARTPFCLSALVALTKDGPPMLQIEAATALWNLAFDEGVRELIAAEGGVHSLVGLAKQCCGGEFFALQERVTGALWGLSASQGNSVLIGEEGGIPPLIQMARSASEDVQEAAAGVLWNLAFDTRNARIIKAEGGIPALTALSVSPQSTLLAKFMAVLALSYLCDSQAEKDRHYVLRPSDDRKEVFQRISAFVDEHSQHYVSEVPHLETLPRAPPAPKGRRWEVLPGKGPSVLTWQVTSEASTMREVGDLRCSDFEIERFTLMLRDPYETLQHCAAFALLQFTMPGGRHTPHHVAAMRKAGGTEVLSAILSNSAGASKKLRCLVELIVCNIEESGGHTNHKD</sequence>
<dbReference type="PANTHER" id="PTHR46976:SF1">
    <property type="entry name" value="PROTEIN ARABIDILLO 1"/>
    <property type="match status" value="1"/>
</dbReference>
<dbReference type="SUPFAM" id="SSF48371">
    <property type="entry name" value="ARM repeat"/>
    <property type="match status" value="1"/>
</dbReference>
<proteinExistence type="predicted"/>
<evidence type="ECO:0000313" key="3">
    <source>
        <dbReference type="EMBL" id="GAQ84482.1"/>
    </source>
</evidence>
<evidence type="ECO:0000256" key="1">
    <source>
        <dbReference type="PROSITE-ProRule" id="PRU00259"/>
    </source>
</evidence>
<dbReference type="InterPro" id="IPR036047">
    <property type="entry name" value="F-box-like_dom_sf"/>
</dbReference>
<dbReference type="InterPro" id="IPR032675">
    <property type="entry name" value="LRR_dom_sf"/>
</dbReference>
<feature type="domain" description="F-box" evidence="2">
    <location>
        <begin position="19"/>
        <end position="65"/>
    </location>
</feature>
<dbReference type="SUPFAM" id="SSF52047">
    <property type="entry name" value="RNI-like"/>
    <property type="match status" value="1"/>
</dbReference>
<dbReference type="Proteomes" id="UP000054558">
    <property type="component" value="Unassembled WGS sequence"/>
</dbReference>
<dbReference type="InterPro" id="IPR000225">
    <property type="entry name" value="Armadillo"/>
</dbReference>
<dbReference type="OMA" id="MMSWLEW"/>
<feature type="repeat" description="ARM" evidence="1">
    <location>
        <begin position="745"/>
        <end position="787"/>
    </location>
</feature>
<dbReference type="AlphaFoldDB" id="A0A1Y1I3F0"/>
<reference evidence="3 4" key="1">
    <citation type="journal article" date="2014" name="Nat. Commun.">
        <title>Klebsormidium flaccidum genome reveals primary factors for plant terrestrial adaptation.</title>
        <authorList>
            <person name="Hori K."/>
            <person name="Maruyama F."/>
            <person name="Fujisawa T."/>
            <person name="Togashi T."/>
            <person name="Yamamoto N."/>
            <person name="Seo M."/>
            <person name="Sato S."/>
            <person name="Yamada T."/>
            <person name="Mori H."/>
            <person name="Tajima N."/>
            <person name="Moriyama T."/>
            <person name="Ikeuchi M."/>
            <person name="Watanabe M."/>
            <person name="Wada H."/>
            <person name="Kobayashi K."/>
            <person name="Saito M."/>
            <person name="Masuda T."/>
            <person name="Sasaki-Sekimoto Y."/>
            <person name="Mashiguchi K."/>
            <person name="Awai K."/>
            <person name="Shimojima M."/>
            <person name="Masuda S."/>
            <person name="Iwai M."/>
            <person name="Nobusawa T."/>
            <person name="Narise T."/>
            <person name="Kondo S."/>
            <person name="Saito H."/>
            <person name="Sato R."/>
            <person name="Murakawa M."/>
            <person name="Ihara Y."/>
            <person name="Oshima-Yamada Y."/>
            <person name="Ohtaka K."/>
            <person name="Satoh M."/>
            <person name="Sonobe K."/>
            <person name="Ishii M."/>
            <person name="Ohtani R."/>
            <person name="Kanamori-Sato M."/>
            <person name="Honoki R."/>
            <person name="Miyazaki D."/>
            <person name="Mochizuki H."/>
            <person name="Umetsu J."/>
            <person name="Higashi K."/>
            <person name="Shibata D."/>
            <person name="Kamiya Y."/>
            <person name="Sato N."/>
            <person name="Nakamura Y."/>
            <person name="Tabata S."/>
            <person name="Ida S."/>
            <person name="Kurokawa K."/>
            <person name="Ohta H."/>
        </authorList>
    </citation>
    <scope>NUCLEOTIDE SEQUENCE [LARGE SCALE GENOMIC DNA]</scope>
    <source>
        <strain evidence="3 4">NIES-2285</strain>
    </source>
</reference>
<dbReference type="Pfam" id="PF12937">
    <property type="entry name" value="F-box-like"/>
    <property type="match status" value="1"/>
</dbReference>
<dbReference type="GO" id="GO:0005634">
    <property type="term" value="C:nucleus"/>
    <property type="evidence" value="ECO:0000318"/>
    <property type="project" value="GO_Central"/>
</dbReference>
<dbReference type="SUPFAM" id="SSF81383">
    <property type="entry name" value="F-box domain"/>
    <property type="match status" value="1"/>
</dbReference>
<dbReference type="Gene3D" id="1.25.10.10">
    <property type="entry name" value="Leucine-rich Repeat Variant"/>
    <property type="match status" value="2"/>
</dbReference>
<dbReference type="InterPro" id="IPR016024">
    <property type="entry name" value="ARM-type_fold"/>
</dbReference>
<feature type="repeat" description="ARM" evidence="1">
    <location>
        <begin position="486"/>
        <end position="528"/>
    </location>
</feature>
<protein>
    <submittedName>
        <fullName evidence="3">Arabidillo 1-like protein</fullName>
    </submittedName>
</protein>
<dbReference type="PANTHER" id="PTHR46976">
    <property type="entry name" value="PROTEIN ARABIDILLO 1"/>
    <property type="match status" value="1"/>
</dbReference>
<evidence type="ECO:0000259" key="2">
    <source>
        <dbReference type="PROSITE" id="PS50181"/>
    </source>
</evidence>
<dbReference type="PROSITE" id="PS50176">
    <property type="entry name" value="ARM_REPEAT"/>
    <property type="match status" value="4"/>
</dbReference>
<organism evidence="3 4">
    <name type="scientific">Klebsormidium nitens</name>
    <name type="common">Green alga</name>
    <name type="synonym">Ulothrix nitens</name>
    <dbReference type="NCBI Taxonomy" id="105231"/>
    <lineage>
        <taxon>Eukaryota</taxon>
        <taxon>Viridiplantae</taxon>
        <taxon>Streptophyta</taxon>
        <taxon>Klebsormidiophyceae</taxon>
        <taxon>Klebsormidiales</taxon>
        <taxon>Klebsormidiaceae</taxon>
        <taxon>Klebsormidium</taxon>
    </lineage>
</organism>
<dbReference type="Gene3D" id="3.80.10.10">
    <property type="entry name" value="Ribonuclease Inhibitor"/>
    <property type="match status" value="1"/>
</dbReference>
<accession>A0A1Y1I3F0</accession>
<feature type="repeat" description="ARM" evidence="1">
    <location>
        <begin position="437"/>
        <end position="470"/>
    </location>
</feature>
<dbReference type="OrthoDB" id="7537227at2759"/>
<dbReference type="InterPro" id="IPR011989">
    <property type="entry name" value="ARM-like"/>
</dbReference>
<name>A0A1Y1I3F0_KLENI</name>
<dbReference type="SMART" id="SM00185">
    <property type="entry name" value="ARM"/>
    <property type="match status" value="9"/>
</dbReference>
<keyword evidence="4" id="KW-1185">Reference proteome</keyword>
<dbReference type="Pfam" id="PF00514">
    <property type="entry name" value="Arm"/>
    <property type="match status" value="2"/>
</dbReference>
<dbReference type="PROSITE" id="PS50181">
    <property type="entry name" value="FBOX"/>
    <property type="match status" value="1"/>
</dbReference>
<feature type="repeat" description="ARM" evidence="1">
    <location>
        <begin position="527"/>
        <end position="569"/>
    </location>
</feature>
<gene>
    <name evidence="3" type="ORF">KFL_001910010</name>
</gene>
<dbReference type="EMBL" id="DF237140">
    <property type="protein sequence ID" value="GAQ84482.1"/>
    <property type="molecule type" value="Genomic_DNA"/>
</dbReference>
<dbReference type="InterPro" id="IPR001810">
    <property type="entry name" value="F-box_dom"/>
</dbReference>
<dbReference type="STRING" id="105231.A0A1Y1I3F0"/>
<dbReference type="SMART" id="SM00256">
    <property type="entry name" value="FBOX"/>
    <property type="match status" value="1"/>
</dbReference>
<evidence type="ECO:0000313" key="4">
    <source>
        <dbReference type="Proteomes" id="UP000054558"/>
    </source>
</evidence>